<dbReference type="EMBL" id="BAAANT010000037">
    <property type="protein sequence ID" value="GAA2153235.1"/>
    <property type="molecule type" value="Genomic_DNA"/>
</dbReference>
<sequence length="75" mass="8215">MAFRYWCGECGFKTPWLTQSQGERHQIEHYAKHHPGIPAGGHVEANRKNPNGGHGCAEALGLVVLLLIVAASCHR</sequence>
<comment type="caution">
    <text evidence="1">The sequence shown here is derived from an EMBL/GenBank/DDBJ whole genome shotgun (WGS) entry which is preliminary data.</text>
</comment>
<dbReference type="Proteomes" id="UP001422759">
    <property type="component" value="Unassembled WGS sequence"/>
</dbReference>
<organism evidence="1 2">
    <name type="scientific">Kitasatospora kazusensis</name>
    <dbReference type="NCBI Taxonomy" id="407974"/>
    <lineage>
        <taxon>Bacteria</taxon>
        <taxon>Bacillati</taxon>
        <taxon>Actinomycetota</taxon>
        <taxon>Actinomycetes</taxon>
        <taxon>Kitasatosporales</taxon>
        <taxon>Streptomycetaceae</taxon>
        <taxon>Kitasatospora</taxon>
    </lineage>
</organism>
<reference evidence="1 2" key="1">
    <citation type="journal article" date="2019" name="Int. J. Syst. Evol. Microbiol.">
        <title>The Global Catalogue of Microorganisms (GCM) 10K type strain sequencing project: providing services to taxonomists for standard genome sequencing and annotation.</title>
        <authorList>
            <consortium name="The Broad Institute Genomics Platform"/>
            <consortium name="The Broad Institute Genome Sequencing Center for Infectious Disease"/>
            <person name="Wu L."/>
            <person name="Ma J."/>
        </authorList>
    </citation>
    <scope>NUCLEOTIDE SEQUENCE [LARGE SCALE GENOMIC DNA]</scope>
    <source>
        <strain evidence="1 2">JCM 14560</strain>
    </source>
</reference>
<evidence type="ECO:0008006" key="3">
    <source>
        <dbReference type="Google" id="ProtNLM"/>
    </source>
</evidence>
<name>A0ABN3A3K9_9ACTN</name>
<gene>
    <name evidence="1" type="ORF">GCM10009760_50720</name>
</gene>
<accession>A0ABN3A3K9</accession>
<protein>
    <recommendedName>
        <fullName evidence="3">C2H2-type domain-containing protein</fullName>
    </recommendedName>
</protein>
<keyword evidence="2" id="KW-1185">Reference proteome</keyword>
<proteinExistence type="predicted"/>
<evidence type="ECO:0000313" key="2">
    <source>
        <dbReference type="Proteomes" id="UP001422759"/>
    </source>
</evidence>
<evidence type="ECO:0000313" key="1">
    <source>
        <dbReference type="EMBL" id="GAA2153235.1"/>
    </source>
</evidence>
<dbReference type="RefSeq" id="WP_344468269.1">
    <property type="nucleotide sequence ID" value="NZ_BAAANT010000037.1"/>
</dbReference>